<dbReference type="SUPFAM" id="SSF46689">
    <property type="entry name" value="Homeodomain-like"/>
    <property type="match status" value="1"/>
</dbReference>
<dbReference type="Pfam" id="PF01380">
    <property type="entry name" value="SIS"/>
    <property type="match status" value="1"/>
</dbReference>
<evidence type="ECO:0000256" key="1">
    <source>
        <dbReference type="ARBA" id="ARBA00023015"/>
    </source>
</evidence>
<dbReference type="InterPro" id="IPR046348">
    <property type="entry name" value="SIS_dom_sf"/>
</dbReference>
<evidence type="ECO:0000313" key="6">
    <source>
        <dbReference type="EMBL" id="GEK91128.1"/>
    </source>
</evidence>
<dbReference type="InterPro" id="IPR036388">
    <property type="entry name" value="WH-like_DNA-bd_sf"/>
</dbReference>
<keyword evidence="7" id="KW-1185">Reference proteome</keyword>
<comment type="caution">
    <text evidence="6">The sequence shown here is derived from an EMBL/GenBank/DDBJ whole genome shotgun (WGS) entry which is preliminary data.</text>
</comment>
<dbReference type="InterPro" id="IPR000281">
    <property type="entry name" value="HTH_RpiR"/>
</dbReference>
<name>A0A511ASF5_9LACT</name>
<evidence type="ECO:0000313" key="7">
    <source>
        <dbReference type="Proteomes" id="UP000321662"/>
    </source>
</evidence>
<keyword evidence="2" id="KW-0238">DNA-binding</keyword>
<dbReference type="InterPro" id="IPR009057">
    <property type="entry name" value="Homeodomain-like_sf"/>
</dbReference>
<dbReference type="CDD" id="cd05013">
    <property type="entry name" value="SIS_RpiR"/>
    <property type="match status" value="1"/>
</dbReference>
<dbReference type="AlphaFoldDB" id="A0A511ASF5"/>
<dbReference type="SUPFAM" id="SSF53697">
    <property type="entry name" value="SIS domain"/>
    <property type="match status" value="1"/>
</dbReference>
<evidence type="ECO:0000256" key="3">
    <source>
        <dbReference type="ARBA" id="ARBA00023163"/>
    </source>
</evidence>
<dbReference type="PROSITE" id="PS51464">
    <property type="entry name" value="SIS"/>
    <property type="match status" value="1"/>
</dbReference>
<feature type="domain" description="SIS" evidence="5">
    <location>
        <begin position="115"/>
        <end position="255"/>
    </location>
</feature>
<feature type="domain" description="HTH rpiR-type" evidence="4">
    <location>
        <begin position="4"/>
        <end position="80"/>
    </location>
</feature>
<keyword evidence="3" id="KW-0804">Transcription</keyword>
<dbReference type="GO" id="GO:0097367">
    <property type="term" value="F:carbohydrate derivative binding"/>
    <property type="evidence" value="ECO:0007669"/>
    <property type="project" value="InterPro"/>
</dbReference>
<evidence type="ECO:0000259" key="5">
    <source>
        <dbReference type="PROSITE" id="PS51464"/>
    </source>
</evidence>
<dbReference type="Gene3D" id="1.10.10.10">
    <property type="entry name" value="Winged helix-like DNA-binding domain superfamily/Winged helix DNA-binding domain"/>
    <property type="match status" value="1"/>
</dbReference>
<dbReference type="InterPro" id="IPR047640">
    <property type="entry name" value="RpiR-like"/>
</dbReference>
<organism evidence="6 7">
    <name type="scientific">Alkalibacterium kapii</name>
    <dbReference type="NCBI Taxonomy" id="426704"/>
    <lineage>
        <taxon>Bacteria</taxon>
        <taxon>Bacillati</taxon>
        <taxon>Bacillota</taxon>
        <taxon>Bacilli</taxon>
        <taxon>Lactobacillales</taxon>
        <taxon>Carnobacteriaceae</taxon>
        <taxon>Alkalibacterium</taxon>
    </lineage>
</organism>
<proteinExistence type="predicted"/>
<reference evidence="6 7" key="1">
    <citation type="submission" date="2019-07" db="EMBL/GenBank/DDBJ databases">
        <title>Whole genome shotgun sequence of Alkalibacterium kapii NBRC 103247.</title>
        <authorList>
            <person name="Hosoyama A."/>
            <person name="Uohara A."/>
            <person name="Ohji S."/>
            <person name="Ichikawa N."/>
        </authorList>
    </citation>
    <scope>NUCLEOTIDE SEQUENCE [LARGE SCALE GENOMIC DNA]</scope>
    <source>
        <strain evidence="6 7">NBRC 103247</strain>
    </source>
</reference>
<dbReference type="EMBL" id="BJUY01000006">
    <property type="protein sequence ID" value="GEK91128.1"/>
    <property type="molecule type" value="Genomic_DNA"/>
</dbReference>
<protein>
    <submittedName>
        <fullName evidence="6">RpiR family transcriptional regulator</fullName>
    </submittedName>
</protein>
<accession>A0A511ASF5</accession>
<dbReference type="InterPro" id="IPR035472">
    <property type="entry name" value="RpiR-like_SIS"/>
</dbReference>
<dbReference type="PROSITE" id="PS51071">
    <property type="entry name" value="HTH_RPIR"/>
    <property type="match status" value="1"/>
</dbReference>
<dbReference type="PANTHER" id="PTHR30514:SF21">
    <property type="entry name" value="RPIR-FAMILY TRANSCRIPTIONAL REGULATOR"/>
    <property type="match status" value="1"/>
</dbReference>
<sequence>MNDFVFVNRLMQSEELLSTTEKKIADFIKNHKTDIDKMGISDISEKTESSNASVSRLINKLGYSSFGEFKAMISREDITDTINNESTVTDIIANYYSQLTKSASELLDLKDVSAVVKGIKKARQVLICGIGNSGLTALEFKYRLTRMGITADALTDPHMMLMRTSLLHEDDVLIVLSNSGKTPAILKTSELANSLNISVYAITNHNYTPLIQYADVVLFTSQKSIIQNEKFVNSQFATHFIMDIMTYVLLNDAEYLEKRIKTLRLLD</sequence>
<dbReference type="Pfam" id="PF01418">
    <property type="entry name" value="HTH_6"/>
    <property type="match status" value="1"/>
</dbReference>
<gene>
    <name evidence="6" type="ORF">AKA01nite_07500</name>
</gene>
<dbReference type="PANTHER" id="PTHR30514">
    <property type="entry name" value="GLUCOKINASE"/>
    <property type="match status" value="1"/>
</dbReference>
<evidence type="ECO:0000259" key="4">
    <source>
        <dbReference type="PROSITE" id="PS51071"/>
    </source>
</evidence>
<dbReference type="GO" id="GO:1901135">
    <property type="term" value="P:carbohydrate derivative metabolic process"/>
    <property type="evidence" value="ECO:0007669"/>
    <property type="project" value="InterPro"/>
</dbReference>
<evidence type="ECO:0000256" key="2">
    <source>
        <dbReference type="ARBA" id="ARBA00023125"/>
    </source>
</evidence>
<keyword evidence="1" id="KW-0805">Transcription regulation</keyword>
<dbReference type="Proteomes" id="UP000321662">
    <property type="component" value="Unassembled WGS sequence"/>
</dbReference>
<dbReference type="Gene3D" id="3.40.50.10490">
    <property type="entry name" value="Glucose-6-phosphate isomerase like protein, domain 1"/>
    <property type="match status" value="1"/>
</dbReference>
<dbReference type="GO" id="GO:0003700">
    <property type="term" value="F:DNA-binding transcription factor activity"/>
    <property type="evidence" value="ECO:0007669"/>
    <property type="project" value="InterPro"/>
</dbReference>
<dbReference type="GO" id="GO:0003677">
    <property type="term" value="F:DNA binding"/>
    <property type="evidence" value="ECO:0007669"/>
    <property type="project" value="UniProtKB-KW"/>
</dbReference>
<dbReference type="InterPro" id="IPR001347">
    <property type="entry name" value="SIS_dom"/>
</dbReference>